<dbReference type="PANTHER" id="PTHR10828:SF17">
    <property type="entry name" value="PROTEIN-TYROSINE-PHOSPHATASE"/>
    <property type="match status" value="1"/>
</dbReference>
<reference evidence="8 9" key="1">
    <citation type="submission" date="2024-04" db="EMBL/GenBank/DDBJ databases">
        <title>Tritrichomonas musculus Genome.</title>
        <authorList>
            <person name="Alves-Ferreira E."/>
            <person name="Grigg M."/>
            <person name="Lorenzi H."/>
            <person name="Galac M."/>
        </authorList>
    </citation>
    <scope>NUCLEOTIDE SEQUENCE [LARGE SCALE GENOMIC DNA]</scope>
    <source>
        <strain evidence="8 9">EAF2021</strain>
    </source>
</reference>
<dbReference type="InterPro" id="IPR036873">
    <property type="entry name" value="Rhodanese-like_dom_sf"/>
</dbReference>
<evidence type="ECO:0000256" key="6">
    <source>
        <dbReference type="ARBA" id="ARBA00023306"/>
    </source>
</evidence>
<organism evidence="8 9">
    <name type="scientific">Tritrichomonas musculus</name>
    <dbReference type="NCBI Taxonomy" id="1915356"/>
    <lineage>
        <taxon>Eukaryota</taxon>
        <taxon>Metamonada</taxon>
        <taxon>Parabasalia</taxon>
        <taxon>Tritrichomonadida</taxon>
        <taxon>Tritrichomonadidae</taxon>
        <taxon>Tritrichomonas</taxon>
    </lineage>
</organism>
<dbReference type="Proteomes" id="UP001470230">
    <property type="component" value="Unassembled WGS sequence"/>
</dbReference>
<dbReference type="Gene3D" id="3.40.250.10">
    <property type="entry name" value="Rhodanese-like domain"/>
    <property type="match status" value="1"/>
</dbReference>
<dbReference type="PRINTS" id="PR00716">
    <property type="entry name" value="MPIPHPHTASE"/>
</dbReference>
<keyword evidence="3" id="KW-0132">Cell division</keyword>
<evidence type="ECO:0000256" key="5">
    <source>
        <dbReference type="ARBA" id="ARBA00022912"/>
    </source>
</evidence>
<keyword evidence="6" id="KW-0131">Cell cycle</keyword>
<evidence type="ECO:0000256" key="3">
    <source>
        <dbReference type="ARBA" id="ARBA00022618"/>
    </source>
</evidence>
<comment type="caution">
    <text evidence="8">The sequence shown here is derived from an EMBL/GenBank/DDBJ whole genome shotgun (WGS) entry which is preliminary data.</text>
</comment>
<dbReference type="Pfam" id="PF00581">
    <property type="entry name" value="Rhodanese"/>
    <property type="match status" value="1"/>
</dbReference>
<sequence>MLDDGIPTPELLDEEDFLSFSMPTNSITASQSLTQIELQSPRSSSDPFKNISSYELATYLTDPSSHPFDQIIILDARFEYEFRGGRIKGAKNITSRAAMVGVYQRYLQQNVCIIFHCEFSQNRGPTLMRMFREHDRKQNYKNYPYLDYPNIFLLQGGYKQFYKDFPDLCVGGYVQMRDTKFIDNGQLKRCHSEYSKSMLENKRFAKPIRRTKSGVINFGEQSPGVFMGQFEFSLSSSQPASYIPLNLFD</sequence>
<feature type="domain" description="Rhodanese" evidence="7">
    <location>
        <begin position="67"/>
        <end position="170"/>
    </location>
</feature>
<protein>
    <recommendedName>
        <fullName evidence="2">protein-tyrosine-phosphatase</fullName>
        <ecNumber evidence="2">3.1.3.48</ecNumber>
    </recommendedName>
</protein>
<keyword evidence="4" id="KW-0378">Hydrolase</keyword>
<comment type="similarity">
    <text evidence="1">Belongs to the MPI phosphatase family.</text>
</comment>
<dbReference type="EMBL" id="JAPFFF010000014">
    <property type="protein sequence ID" value="KAK8870461.1"/>
    <property type="molecule type" value="Genomic_DNA"/>
</dbReference>
<keyword evidence="5" id="KW-0904">Protein phosphatase</keyword>
<name>A0ABR2IYT1_9EUKA</name>
<dbReference type="SUPFAM" id="SSF52821">
    <property type="entry name" value="Rhodanese/Cell cycle control phosphatase"/>
    <property type="match status" value="1"/>
</dbReference>
<dbReference type="InterPro" id="IPR001763">
    <property type="entry name" value="Rhodanese-like_dom"/>
</dbReference>
<keyword evidence="9" id="KW-1185">Reference proteome</keyword>
<evidence type="ECO:0000313" key="9">
    <source>
        <dbReference type="Proteomes" id="UP001470230"/>
    </source>
</evidence>
<dbReference type="SMART" id="SM00450">
    <property type="entry name" value="RHOD"/>
    <property type="match status" value="1"/>
</dbReference>
<evidence type="ECO:0000256" key="2">
    <source>
        <dbReference type="ARBA" id="ARBA00013064"/>
    </source>
</evidence>
<evidence type="ECO:0000256" key="1">
    <source>
        <dbReference type="ARBA" id="ARBA00011065"/>
    </source>
</evidence>
<accession>A0ABR2IYT1</accession>
<dbReference type="EC" id="3.1.3.48" evidence="2"/>
<proteinExistence type="inferred from homology"/>
<dbReference type="InterPro" id="IPR000751">
    <property type="entry name" value="MPI_Phosphatase"/>
</dbReference>
<dbReference type="PANTHER" id="PTHR10828">
    <property type="entry name" value="M-PHASE INDUCER PHOSPHATASE DUAL SPECIFICITY PHOSPHATASE CDC25"/>
    <property type="match status" value="1"/>
</dbReference>
<evidence type="ECO:0000256" key="4">
    <source>
        <dbReference type="ARBA" id="ARBA00022801"/>
    </source>
</evidence>
<gene>
    <name evidence="8" type="ORF">M9Y10_008343</name>
</gene>
<evidence type="ECO:0000313" key="8">
    <source>
        <dbReference type="EMBL" id="KAK8870461.1"/>
    </source>
</evidence>
<evidence type="ECO:0000259" key="7">
    <source>
        <dbReference type="PROSITE" id="PS50206"/>
    </source>
</evidence>
<dbReference type="PROSITE" id="PS50206">
    <property type="entry name" value="RHODANESE_3"/>
    <property type="match status" value="1"/>
</dbReference>